<dbReference type="GO" id="GO:0006310">
    <property type="term" value="P:DNA recombination"/>
    <property type="evidence" value="ECO:0007669"/>
    <property type="project" value="InterPro"/>
</dbReference>
<comment type="caution">
    <text evidence="15">The sequence shown here is derived from an EMBL/GenBank/DDBJ whole genome shotgun (WGS) entry which is preliminary data.</text>
</comment>
<dbReference type="GO" id="GO:0046872">
    <property type="term" value="F:metal ion binding"/>
    <property type="evidence" value="ECO:0007669"/>
    <property type="project" value="UniProtKB-KW"/>
</dbReference>
<accession>A0AAP2DMH9</accession>
<dbReference type="InterPro" id="IPR032284">
    <property type="entry name" value="RecQ_Zn-bd"/>
</dbReference>
<evidence type="ECO:0000313" key="15">
    <source>
        <dbReference type="EMBL" id="MBT1697978.1"/>
    </source>
</evidence>
<dbReference type="InterPro" id="IPR027417">
    <property type="entry name" value="P-loop_NTPase"/>
</dbReference>
<organism evidence="15 16">
    <name type="scientific">Chryseosolibacter histidini</name>
    <dbReference type="NCBI Taxonomy" id="2782349"/>
    <lineage>
        <taxon>Bacteria</taxon>
        <taxon>Pseudomonadati</taxon>
        <taxon>Bacteroidota</taxon>
        <taxon>Cytophagia</taxon>
        <taxon>Cytophagales</taxon>
        <taxon>Chryseotaleaceae</taxon>
        <taxon>Chryseosolibacter</taxon>
    </lineage>
</organism>
<evidence type="ECO:0000313" key="16">
    <source>
        <dbReference type="Proteomes" id="UP001319200"/>
    </source>
</evidence>
<sequence>METPLSILQRYWKHGQFRPLQEDIIRSALEGNDTLALLPTGGGKSVCFQVPALLRDGLCVVITPLIALMKDQVEQLQKKGILAAAVHAGLSRQEIDLLLNNALYGGVKFLYLSPERIQTEMFVARFKQMKVGLIAVDEAHCISQWGYDFRPPYLQIASLREIKPEVPVIALTATATAEVRDDIMEKLAFREDAKVFQKSFARDNLSFVVRKTENKDKMLLEILQKVKGSAIIYMRSRKKTQELAQWLGRKNISASFYHAGLSFEDRTKRQDEWIHNKTRVMVATNAFGMGIDKPDVRIVIHLDLPENLEAYYQEAGRAGRDGLRSFGVILYQDADLVNLQLKAEQSQPSPEYIAKVYQALANHYQLALGSAAGESFDFEVHTLAERFELSAIEVYNALKKLEEEGLIQFNESYYSPSTLHIPLNHTELYQFQVANARFDPLLKMLLRLYGGELFSGFMKISESYLARAMKLPEKDVVALLLHLHQLNTINYIPAKDKPQITFVLPRQDAARLPIDRERLEARKKLIMGKVKAVVDFTQNTFRCRMQVVQDYFNETTYQICGICDVCIGKRKQENTKAFDVLKEEVLMIMKARSLSVEELEQQVSPDDKELFVDVVRELVDEGRLEYDKTWKLRLAGNKLGAD</sequence>
<keyword evidence="16" id="KW-1185">Reference proteome</keyword>
<proteinExistence type="inferred from homology"/>
<dbReference type="Gene3D" id="3.40.50.300">
    <property type="entry name" value="P-loop containing nucleotide triphosphate hydrolases"/>
    <property type="match status" value="2"/>
</dbReference>
<dbReference type="NCBIfam" id="TIGR00614">
    <property type="entry name" value="recQ_fam"/>
    <property type="match status" value="1"/>
</dbReference>
<dbReference type="SUPFAM" id="SSF52540">
    <property type="entry name" value="P-loop containing nucleoside triphosphate hydrolases"/>
    <property type="match status" value="1"/>
</dbReference>
<dbReference type="SMART" id="SM00487">
    <property type="entry name" value="DEXDc"/>
    <property type="match status" value="1"/>
</dbReference>
<comment type="similarity">
    <text evidence="1">Belongs to the helicase family. RecQ subfamily.</text>
</comment>
<dbReference type="PANTHER" id="PTHR13710:SF105">
    <property type="entry name" value="ATP-DEPENDENT DNA HELICASE Q1"/>
    <property type="match status" value="1"/>
</dbReference>
<evidence type="ECO:0000256" key="11">
    <source>
        <dbReference type="ARBA" id="ARBA00044535"/>
    </source>
</evidence>
<dbReference type="CDD" id="cd17920">
    <property type="entry name" value="DEXHc_RecQ"/>
    <property type="match status" value="1"/>
</dbReference>
<comment type="catalytic activity">
    <reaction evidence="9">
        <text>Couples ATP hydrolysis with the unwinding of duplex DNA by translocating in the 3'-5' direction.</text>
        <dbReference type="EC" id="5.6.2.4"/>
    </reaction>
</comment>
<dbReference type="GO" id="GO:0016787">
    <property type="term" value="F:hydrolase activity"/>
    <property type="evidence" value="ECO:0007669"/>
    <property type="project" value="UniProtKB-KW"/>
</dbReference>
<dbReference type="InterPro" id="IPR011545">
    <property type="entry name" value="DEAD/DEAH_box_helicase_dom"/>
</dbReference>
<dbReference type="Pfam" id="PF00271">
    <property type="entry name" value="Helicase_C"/>
    <property type="match status" value="1"/>
</dbReference>
<dbReference type="EC" id="5.6.2.4" evidence="10"/>
<feature type="domain" description="Helicase C-terminal" evidence="14">
    <location>
        <begin position="218"/>
        <end position="364"/>
    </location>
</feature>
<dbReference type="InterPro" id="IPR014001">
    <property type="entry name" value="Helicase_ATP-bd"/>
</dbReference>
<dbReference type="AlphaFoldDB" id="A0AAP2DMH9"/>
<dbReference type="GO" id="GO:0006281">
    <property type="term" value="P:DNA repair"/>
    <property type="evidence" value="ECO:0007669"/>
    <property type="project" value="TreeGrafter"/>
</dbReference>
<keyword evidence="2" id="KW-0479">Metal-binding</keyword>
<evidence type="ECO:0000256" key="8">
    <source>
        <dbReference type="ARBA" id="ARBA00023235"/>
    </source>
</evidence>
<dbReference type="InterPro" id="IPR001650">
    <property type="entry name" value="Helicase_C-like"/>
</dbReference>
<keyword evidence="7" id="KW-0238">DNA-binding</keyword>
<evidence type="ECO:0000256" key="12">
    <source>
        <dbReference type="ARBA" id="ARBA00044550"/>
    </source>
</evidence>
<feature type="domain" description="Helicase ATP-binding" evidence="13">
    <location>
        <begin position="25"/>
        <end position="193"/>
    </location>
</feature>
<name>A0AAP2DMH9_9BACT</name>
<dbReference type="Pfam" id="PF00270">
    <property type="entry name" value="DEAD"/>
    <property type="match status" value="1"/>
</dbReference>
<evidence type="ECO:0000256" key="2">
    <source>
        <dbReference type="ARBA" id="ARBA00022723"/>
    </source>
</evidence>
<dbReference type="GO" id="GO:0043138">
    <property type="term" value="F:3'-5' DNA helicase activity"/>
    <property type="evidence" value="ECO:0007669"/>
    <property type="project" value="UniProtKB-EC"/>
</dbReference>
<dbReference type="GO" id="GO:0005524">
    <property type="term" value="F:ATP binding"/>
    <property type="evidence" value="ECO:0007669"/>
    <property type="project" value="UniProtKB-KW"/>
</dbReference>
<keyword evidence="3" id="KW-0547">Nucleotide-binding</keyword>
<dbReference type="RefSeq" id="WP_254163850.1">
    <property type="nucleotide sequence ID" value="NZ_JAHESF010000012.1"/>
</dbReference>
<evidence type="ECO:0000259" key="13">
    <source>
        <dbReference type="PROSITE" id="PS51192"/>
    </source>
</evidence>
<dbReference type="Pfam" id="PF16124">
    <property type="entry name" value="RecQ_Zn_bind"/>
    <property type="match status" value="1"/>
</dbReference>
<dbReference type="Gene3D" id="1.10.10.10">
    <property type="entry name" value="Winged helix-like DNA-binding domain superfamily/Winged helix DNA-binding domain"/>
    <property type="match status" value="1"/>
</dbReference>
<dbReference type="GO" id="GO:0003677">
    <property type="term" value="F:DNA binding"/>
    <property type="evidence" value="ECO:0007669"/>
    <property type="project" value="UniProtKB-KW"/>
</dbReference>
<dbReference type="SMART" id="SM00490">
    <property type="entry name" value="HELICc"/>
    <property type="match status" value="1"/>
</dbReference>
<protein>
    <recommendedName>
        <fullName evidence="11">ATP-dependent DNA helicase RecQ</fullName>
        <ecNumber evidence="10">5.6.2.4</ecNumber>
    </recommendedName>
    <alternativeName>
        <fullName evidence="12">DNA 3'-5' helicase RecQ</fullName>
    </alternativeName>
</protein>
<evidence type="ECO:0000256" key="5">
    <source>
        <dbReference type="ARBA" id="ARBA00022806"/>
    </source>
</evidence>
<evidence type="ECO:0000256" key="1">
    <source>
        <dbReference type="ARBA" id="ARBA00005446"/>
    </source>
</evidence>
<dbReference type="PROSITE" id="PS51194">
    <property type="entry name" value="HELICASE_CTER"/>
    <property type="match status" value="1"/>
</dbReference>
<keyword evidence="5 15" id="KW-0347">Helicase</keyword>
<keyword evidence="4 15" id="KW-0378">Hydrolase</keyword>
<dbReference type="GO" id="GO:0043590">
    <property type="term" value="C:bacterial nucleoid"/>
    <property type="evidence" value="ECO:0007669"/>
    <property type="project" value="TreeGrafter"/>
</dbReference>
<dbReference type="InterPro" id="IPR004589">
    <property type="entry name" value="DNA_helicase_ATP-dep_RecQ"/>
</dbReference>
<keyword evidence="8" id="KW-0413">Isomerase</keyword>
<dbReference type="GO" id="GO:0030894">
    <property type="term" value="C:replisome"/>
    <property type="evidence" value="ECO:0007669"/>
    <property type="project" value="TreeGrafter"/>
</dbReference>
<dbReference type="FunFam" id="3.40.50.300:FF:001389">
    <property type="entry name" value="ATP-dependent DNA helicase RecQ"/>
    <property type="match status" value="1"/>
</dbReference>
<evidence type="ECO:0000259" key="14">
    <source>
        <dbReference type="PROSITE" id="PS51194"/>
    </source>
</evidence>
<dbReference type="GO" id="GO:0005737">
    <property type="term" value="C:cytoplasm"/>
    <property type="evidence" value="ECO:0007669"/>
    <property type="project" value="TreeGrafter"/>
</dbReference>
<evidence type="ECO:0000256" key="3">
    <source>
        <dbReference type="ARBA" id="ARBA00022741"/>
    </source>
</evidence>
<dbReference type="Proteomes" id="UP001319200">
    <property type="component" value="Unassembled WGS sequence"/>
</dbReference>
<keyword evidence="6" id="KW-0067">ATP-binding</keyword>
<dbReference type="EMBL" id="JAHESF010000012">
    <property type="protein sequence ID" value="MBT1697978.1"/>
    <property type="molecule type" value="Genomic_DNA"/>
</dbReference>
<evidence type="ECO:0000256" key="10">
    <source>
        <dbReference type="ARBA" id="ARBA00034808"/>
    </source>
</evidence>
<dbReference type="InterPro" id="IPR036388">
    <property type="entry name" value="WH-like_DNA-bd_sf"/>
</dbReference>
<dbReference type="PANTHER" id="PTHR13710">
    <property type="entry name" value="DNA HELICASE RECQ FAMILY MEMBER"/>
    <property type="match status" value="1"/>
</dbReference>
<reference evidence="15 16" key="1">
    <citation type="submission" date="2021-05" db="EMBL/GenBank/DDBJ databases">
        <title>A Polyphasic approach of four new species of the genus Ohtaekwangia: Ohtaekwangia histidinii sp. nov., Ohtaekwangia cretensis sp. nov., Ohtaekwangia indiensis sp. nov., Ohtaekwangia reichenbachii sp. nov. from diverse environment.</title>
        <authorList>
            <person name="Octaviana S."/>
        </authorList>
    </citation>
    <scope>NUCLEOTIDE SEQUENCE [LARGE SCALE GENOMIC DNA]</scope>
    <source>
        <strain evidence="15 16">PWU4</strain>
    </source>
</reference>
<evidence type="ECO:0000256" key="4">
    <source>
        <dbReference type="ARBA" id="ARBA00022801"/>
    </source>
</evidence>
<evidence type="ECO:0000256" key="6">
    <source>
        <dbReference type="ARBA" id="ARBA00022840"/>
    </source>
</evidence>
<evidence type="ECO:0000256" key="9">
    <source>
        <dbReference type="ARBA" id="ARBA00034617"/>
    </source>
</evidence>
<dbReference type="GO" id="GO:0009378">
    <property type="term" value="F:four-way junction helicase activity"/>
    <property type="evidence" value="ECO:0007669"/>
    <property type="project" value="TreeGrafter"/>
</dbReference>
<gene>
    <name evidence="15" type="ORF">KK083_13880</name>
</gene>
<evidence type="ECO:0000256" key="7">
    <source>
        <dbReference type="ARBA" id="ARBA00023125"/>
    </source>
</evidence>
<dbReference type="PROSITE" id="PS51192">
    <property type="entry name" value="HELICASE_ATP_BIND_1"/>
    <property type="match status" value="1"/>
</dbReference>